<dbReference type="OrthoDB" id="9931169at2"/>
<evidence type="ECO:0000256" key="1">
    <source>
        <dbReference type="SAM" id="Phobius"/>
    </source>
</evidence>
<comment type="caution">
    <text evidence="2">The sequence shown here is derived from an EMBL/GenBank/DDBJ whole genome shotgun (WGS) entry which is preliminary data.</text>
</comment>
<keyword evidence="1" id="KW-1133">Transmembrane helix</keyword>
<dbReference type="AlphaFoldDB" id="A0A562VE91"/>
<organism evidence="2 3">
    <name type="scientific">Stackebrandtia albiflava</name>
    <dbReference type="NCBI Taxonomy" id="406432"/>
    <lineage>
        <taxon>Bacteria</taxon>
        <taxon>Bacillati</taxon>
        <taxon>Actinomycetota</taxon>
        <taxon>Actinomycetes</taxon>
        <taxon>Glycomycetales</taxon>
        <taxon>Glycomycetaceae</taxon>
        <taxon>Stackebrandtia</taxon>
    </lineage>
</organism>
<evidence type="ECO:0008006" key="4">
    <source>
        <dbReference type="Google" id="ProtNLM"/>
    </source>
</evidence>
<proteinExistence type="predicted"/>
<keyword evidence="1" id="KW-0472">Membrane</keyword>
<protein>
    <recommendedName>
        <fullName evidence="4">Integral membrane protein</fullName>
    </recommendedName>
</protein>
<feature type="transmembrane region" description="Helical" evidence="1">
    <location>
        <begin position="26"/>
        <end position="47"/>
    </location>
</feature>
<dbReference type="RefSeq" id="WP_147136098.1">
    <property type="nucleotide sequence ID" value="NZ_BAABIJ010000001.1"/>
</dbReference>
<gene>
    <name evidence="2" type="ORF">LX16_1888</name>
</gene>
<keyword evidence="1" id="KW-0812">Transmembrane</keyword>
<sequence>MSFLSAARFGRPDPDGPPNPVRIPRILMWVQLALVLLMVAASVQNLLTLRAMTDAELAESTDGDITSQADIQYTPAWAITIVLIALGLALGWCAWRLPTRARAVRTATITTEVLLIVVIMLAAPSLCNLGLFVLPAGAVIITLTRSPAREWFTGKPQD</sequence>
<dbReference type="EMBL" id="VLLL01000005">
    <property type="protein sequence ID" value="TWJ16164.1"/>
    <property type="molecule type" value="Genomic_DNA"/>
</dbReference>
<name>A0A562VE91_9ACTN</name>
<keyword evidence="3" id="KW-1185">Reference proteome</keyword>
<accession>A0A562VE91</accession>
<dbReference type="Proteomes" id="UP000321617">
    <property type="component" value="Unassembled WGS sequence"/>
</dbReference>
<evidence type="ECO:0000313" key="2">
    <source>
        <dbReference type="EMBL" id="TWJ16164.1"/>
    </source>
</evidence>
<evidence type="ECO:0000313" key="3">
    <source>
        <dbReference type="Proteomes" id="UP000321617"/>
    </source>
</evidence>
<reference evidence="2 3" key="1">
    <citation type="journal article" date="2013" name="Stand. Genomic Sci.">
        <title>Genomic Encyclopedia of Type Strains, Phase I: The one thousand microbial genomes (KMG-I) project.</title>
        <authorList>
            <person name="Kyrpides N.C."/>
            <person name="Woyke T."/>
            <person name="Eisen J.A."/>
            <person name="Garrity G."/>
            <person name="Lilburn T.G."/>
            <person name="Beck B.J."/>
            <person name="Whitman W.B."/>
            <person name="Hugenholtz P."/>
            <person name="Klenk H.P."/>
        </authorList>
    </citation>
    <scope>NUCLEOTIDE SEQUENCE [LARGE SCALE GENOMIC DNA]</scope>
    <source>
        <strain evidence="2 3">DSM 45044</strain>
    </source>
</reference>
<feature type="transmembrane region" description="Helical" evidence="1">
    <location>
        <begin position="76"/>
        <end position="95"/>
    </location>
</feature>